<sequence>MFSKKTAKPLEINDFTAKQAFKRRYLDYESATLPTELCQHNFP</sequence>
<accession>A0A8S5U0I6</accession>
<evidence type="ECO:0000313" key="1">
    <source>
        <dbReference type="EMBL" id="DAF87955.1"/>
    </source>
</evidence>
<proteinExistence type="predicted"/>
<organism evidence="1">
    <name type="scientific">Siphoviridae sp. ctNEy24</name>
    <dbReference type="NCBI Taxonomy" id="2825466"/>
    <lineage>
        <taxon>Viruses</taxon>
        <taxon>Duplodnaviria</taxon>
        <taxon>Heunggongvirae</taxon>
        <taxon>Uroviricota</taxon>
        <taxon>Caudoviricetes</taxon>
    </lineage>
</organism>
<name>A0A8S5U0I6_9CAUD</name>
<protein>
    <submittedName>
        <fullName evidence="1">Uncharacterized protein</fullName>
    </submittedName>
</protein>
<reference evidence="1" key="1">
    <citation type="journal article" date="2021" name="Proc. Natl. Acad. Sci. U.S.A.">
        <title>A Catalog of Tens of Thousands of Viruses from Human Metagenomes Reveals Hidden Associations with Chronic Diseases.</title>
        <authorList>
            <person name="Tisza M.J."/>
            <person name="Buck C.B."/>
        </authorList>
    </citation>
    <scope>NUCLEOTIDE SEQUENCE</scope>
    <source>
        <strain evidence="1">CtNEy24</strain>
    </source>
</reference>
<dbReference type="EMBL" id="BK015974">
    <property type="protein sequence ID" value="DAF87955.1"/>
    <property type="molecule type" value="Genomic_DNA"/>
</dbReference>